<comment type="caution">
    <text evidence="1">The sequence shown here is derived from an EMBL/GenBank/DDBJ whole genome shotgun (WGS) entry which is preliminary data.</text>
</comment>
<dbReference type="EMBL" id="MHQY01000029">
    <property type="protein sequence ID" value="OHA13366.1"/>
    <property type="molecule type" value="Genomic_DNA"/>
</dbReference>
<proteinExistence type="predicted"/>
<organism evidence="1 2">
    <name type="scientific">Candidatus Sungbacteria bacterium RIFCSPLOWO2_12_FULL_41_11</name>
    <dbReference type="NCBI Taxonomy" id="1802286"/>
    <lineage>
        <taxon>Bacteria</taxon>
        <taxon>Candidatus Sungiibacteriota</taxon>
    </lineage>
</organism>
<evidence type="ECO:0000313" key="1">
    <source>
        <dbReference type="EMBL" id="OHA13366.1"/>
    </source>
</evidence>
<sequence>MRNLKINNFAENMKENKEKFLPEEKRVIASEIGGTDDLIERFNKLLAGKFSEVPNGNFKTRMEGVDSLTITRQGEKGLSVVLFYDNHKKHTTFSLFEDGILSGRVPKELKINNDQILDEILRIIDSVEISSWHHVSDEILPPGFWPETEDDGKKQKEKLAGQVYERIDPERIQFMTGQKDYLFGFDGENSGFRGYFGYVFPWGIVLENSRVGNAAYFLDFNTTLGDMAEKVKTPERGIRVSKNEKEKINHNREIILEQYWRPVASKSKYEARNIGLKYFIHRGKDWQGAMAKEINDRRVSQKTGAEK</sequence>
<gene>
    <name evidence="1" type="ORF">A3G49_00895</name>
</gene>
<name>A0A1G2LP33_9BACT</name>
<reference evidence="1 2" key="1">
    <citation type="journal article" date="2016" name="Nat. Commun.">
        <title>Thousands of microbial genomes shed light on interconnected biogeochemical processes in an aquifer system.</title>
        <authorList>
            <person name="Anantharaman K."/>
            <person name="Brown C.T."/>
            <person name="Hug L.A."/>
            <person name="Sharon I."/>
            <person name="Castelle C.J."/>
            <person name="Probst A.J."/>
            <person name="Thomas B.C."/>
            <person name="Singh A."/>
            <person name="Wilkins M.J."/>
            <person name="Karaoz U."/>
            <person name="Brodie E.L."/>
            <person name="Williams K.H."/>
            <person name="Hubbard S.S."/>
            <person name="Banfield J.F."/>
        </authorList>
    </citation>
    <scope>NUCLEOTIDE SEQUENCE [LARGE SCALE GENOMIC DNA]</scope>
</reference>
<dbReference type="AlphaFoldDB" id="A0A1G2LP33"/>
<dbReference type="Proteomes" id="UP000177171">
    <property type="component" value="Unassembled WGS sequence"/>
</dbReference>
<protein>
    <submittedName>
        <fullName evidence="1">Uncharacterized protein</fullName>
    </submittedName>
</protein>
<accession>A0A1G2LP33</accession>
<evidence type="ECO:0000313" key="2">
    <source>
        <dbReference type="Proteomes" id="UP000177171"/>
    </source>
</evidence>